<dbReference type="AlphaFoldDB" id="A0A2K3MTK5"/>
<feature type="non-terminal residue" evidence="1">
    <location>
        <position position="127"/>
    </location>
</feature>
<gene>
    <name evidence="1" type="ORF">L195_g017239</name>
</gene>
<comment type="caution">
    <text evidence="1">The sequence shown here is derived from an EMBL/GenBank/DDBJ whole genome shotgun (WGS) entry which is preliminary data.</text>
</comment>
<dbReference type="STRING" id="57577.A0A2K3MTK5"/>
<organism evidence="1 2">
    <name type="scientific">Trifolium pratense</name>
    <name type="common">Red clover</name>
    <dbReference type="NCBI Taxonomy" id="57577"/>
    <lineage>
        <taxon>Eukaryota</taxon>
        <taxon>Viridiplantae</taxon>
        <taxon>Streptophyta</taxon>
        <taxon>Embryophyta</taxon>
        <taxon>Tracheophyta</taxon>
        <taxon>Spermatophyta</taxon>
        <taxon>Magnoliopsida</taxon>
        <taxon>eudicotyledons</taxon>
        <taxon>Gunneridae</taxon>
        <taxon>Pentapetalae</taxon>
        <taxon>rosids</taxon>
        <taxon>fabids</taxon>
        <taxon>Fabales</taxon>
        <taxon>Fabaceae</taxon>
        <taxon>Papilionoideae</taxon>
        <taxon>50 kb inversion clade</taxon>
        <taxon>NPAAA clade</taxon>
        <taxon>Hologalegina</taxon>
        <taxon>IRL clade</taxon>
        <taxon>Trifolieae</taxon>
        <taxon>Trifolium</taxon>
    </lineage>
</organism>
<sequence>MVASAHQQPHDVSNHANGTTGWELTLVTARSSNESAEATSKLIGSEEDYFGVSDKVGCEGFNDSTCNFCAKYTCRCIFCRDFSEGAPCKRLAASMLSGKRPVQAVTTKVDGVLQKAAKTIEAPDNVL</sequence>
<evidence type="ECO:0000313" key="1">
    <source>
        <dbReference type="EMBL" id="PNX94072.1"/>
    </source>
</evidence>
<accession>A0A2K3MTK5</accession>
<name>A0A2K3MTK5_TRIPR</name>
<reference evidence="1 2" key="2">
    <citation type="journal article" date="2017" name="Front. Plant Sci.">
        <title>Gene Classification and Mining of Molecular Markers Useful in Red Clover (Trifolium pratense) Breeding.</title>
        <authorList>
            <person name="Istvanek J."/>
            <person name="Dluhosova J."/>
            <person name="Dluhos P."/>
            <person name="Patkova L."/>
            <person name="Nedelnik J."/>
            <person name="Repkova J."/>
        </authorList>
    </citation>
    <scope>NUCLEOTIDE SEQUENCE [LARGE SCALE GENOMIC DNA]</scope>
    <source>
        <strain evidence="2">cv. Tatra</strain>
        <tissue evidence="1">Young leaves</tissue>
    </source>
</reference>
<dbReference type="Proteomes" id="UP000236291">
    <property type="component" value="Unassembled WGS sequence"/>
</dbReference>
<dbReference type="EMBL" id="ASHM01012122">
    <property type="protein sequence ID" value="PNX94072.1"/>
    <property type="molecule type" value="Genomic_DNA"/>
</dbReference>
<reference evidence="1 2" key="1">
    <citation type="journal article" date="2014" name="Am. J. Bot.">
        <title>Genome assembly and annotation for red clover (Trifolium pratense; Fabaceae).</title>
        <authorList>
            <person name="Istvanek J."/>
            <person name="Jaros M."/>
            <person name="Krenek A."/>
            <person name="Repkova J."/>
        </authorList>
    </citation>
    <scope>NUCLEOTIDE SEQUENCE [LARGE SCALE GENOMIC DNA]</scope>
    <source>
        <strain evidence="2">cv. Tatra</strain>
        <tissue evidence="1">Young leaves</tissue>
    </source>
</reference>
<protein>
    <submittedName>
        <fullName evidence="1">Clathrin assembly protein</fullName>
    </submittedName>
</protein>
<proteinExistence type="predicted"/>
<evidence type="ECO:0000313" key="2">
    <source>
        <dbReference type="Proteomes" id="UP000236291"/>
    </source>
</evidence>